<reference evidence="3" key="1">
    <citation type="submission" date="2016-10" db="EMBL/GenBank/DDBJ databases">
        <authorList>
            <person name="Varghese N."/>
            <person name="Submissions S."/>
        </authorList>
    </citation>
    <scope>NUCLEOTIDE SEQUENCE [LARGE SCALE GENOMIC DNA]</scope>
    <source>
        <strain evidence="3">CGMCC 4.7042</strain>
    </source>
</reference>
<feature type="region of interest" description="Disordered" evidence="1">
    <location>
        <begin position="284"/>
        <end position="463"/>
    </location>
</feature>
<dbReference type="STRING" id="1196353.SAMN05444921_12091"/>
<dbReference type="InterPro" id="IPR045652">
    <property type="entry name" value="DUF6397"/>
</dbReference>
<dbReference type="OrthoDB" id="4335318at2"/>
<gene>
    <name evidence="2" type="ORF">SAMN05444921_12091</name>
</gene>
<evidence type="ECO:0000313" key="3">
    <source>
        <dbReference type="Proteomes" id="UP000199063"/>
    </source>
</evidence>
<accession>A0A1G9Z1P5</accession>
<keyword evidence="3" id="KW-1185">Reference proteome</keyword>
<protein>
    <submittedName>
        <fullName evidence="2">Uncharacterized protein</fullName>
    </submittedName>
</protein>
<evidence type="ECO:0000256" key="1">
    <source>
        <dbReference type="SAM" id="MobiDB-lite"/>
    </source>
</evidence>
<name>A0A1G9Z1P5_9ACTN</name>
<sequence>MSDDTTTGMLRGRRTADRATAPGPDHGARIGAGDVACAGPEPGSASTVPWRRAAAALELKRGEFELAVQLGHVRTTPAGRTSGRRSVTEAEIARLRRADGFPRLLRDRVHTVGTAEAAGLMSTTSARFTKLARTGHLTPIRFRLNRYRAVVWLYLASELREFAERNPDLLAGKLPPGLRARVDEGDDWRARNWRGRRLGVLLRLADDPWCRAAAIASLLDTVLLAEIVGDPHERACLERLRPEPPYGRTASPIVRAISDRLLLAEDADEVRWHRISLALSLDEARASGPPPRPATDRRRLPDPDRRKLPGARRSAPGRAVPRAADVGPGPGAASGEPGPGTAGGALPRPRSLPDAGTLPHGGSVPEPRIGPEAGASRPSPSGTESGIRIRLGAGAEAGARTGRVTAPANEARPGWRIGPRPDASLPAACRGDGEARHRAPSGPGSRAAGPVAPACRASPSRTG</sequence>
<feature type="compositionally biased region" description="Low complexity" evidence="1">
    <location>
        <begin position="386"/>
        <end position="406"/>
    </location>
</feature>
<feature type="compositionally biased region" description="Gly residues" evidence="1">
    <location>
        <begin position="328"/>
        <end position="343"/>
    </location>
</feature>
<evidence type="ECO:0000313" key="2">
    <source>
        <dbReference type="EMBL" id="SDN15214.1"/>
    </source>
</evidence>
<dbReference type="Pfam" id="PF19934">
    <property type="entry name" value="DUF6397"/>
    <property type="match status" value="1"/>
</dbReference>
<dbReference type="EMBL" id="FNHI01000020">
    <property type="protein sequence ID" value="SDN15214.1"/>
    <property type="molecule type" value="Genomic_DNA"/>
</dbReference>
<organism evidence="2 3">
    <name type="scientific">Streptomyces wuyuanensis</name>
    <dbReference type="NCBI Taxonomy" id="1196353"/>
    <lineage>
        <taxon>Bacteria</taxon>
        <taxon>Bacillati</taxon>
        <taxon>Actinomycetota</taxon>
        <taxon>Actinomycetes</taxon>
        <taxon>Kitasatosporales</taxon>
        <taxon>Streptomycetaceae</taxon>
        <taxon>Streptomyces</taxon>
    </lineage>
</organism>
<feature type="region of interest" description="Disordered" evidence="1">
    <location>
        <begin position="1"/>
        <end position="46"/>
    </location>
</feature>
<feature type="compositionally biased region" description="Basic and acidic residues" evidence="1">
    <location>
        <begin position="294"/>
        <end position="307"/>
    </location>
</feature>
<dbReference type="RefSeq" id="WP_093659120.1">
    <property type="nucleotide sequence ID" value="NZ_FNHI01000020.1"/>
</dbReference>
<dbReference type="AlphaFoldDB" id="A0A1G9Z1P5"/>
<dbReference type="Proteomes" id="UP000199063">
    <property type="component" value="Unassembled WGS sequence"/>
</dbReference>
<dbReference type="GeneID" id="40832536"/>
<proteinExistence type="predicted"/>